<protein>
    <submittedName>
        <fullName evidence="3">ATPase</fullName>
    </submittedName>
</protein>
<proteinExistence type="inferred from homology"/>
<dbReference type="OrthoDB" id="190358at2"/>
<dbReference type="Gene3D" id="3.30.530.20">
    <property type="match status" value="1"/>
</dbReference>
<dbReference type="AlphaFoldDB" id="A0A2W0H5Z6"/>
<dbReference type="SUPFAM" id="SSF55961">
    <property type="entry name" value="Bet v1-like"/>
    <property type="match status" value="1"/>
</dbReference>
<name>A0A2W0H5Z6_9BACI</name>
<dbReference type="Proteomes" id="UP000248066">
    <property type="component" value="Unassembled WGS sequence"/>
</dbReference>
<dbReference type="RefSeq" id="WP_110520321.1">
    <property type="nucleotide sequence ID" value="NZ_PDOF01000002.1"/>
</dbReference>
<comment type="caution">
    <text evidence="3">The sequence shown here is derived from an EMBL/GenBank/DDBJ whole genome shotgun (WGS) entry which is preliminary data.</text>
</comment>
<evidence type="ECO:0000256" key="1">
    <source>
        <dbReference type="ARBA" id="ARBA00006817"/>
    </source>
</evidence>
<dbReference type="InterPro" id="IPR013538">
    <property type="entry name" value="ASHA1/2-like_C"/>
</dbReference>
<reference evidence="3 4" key="1">
    <citation type="submission" date="2017-10" db="EMBL/GenBank/DDBJ databases">
        <title>Bacillus sp. nov., a halophilic bacterium isolated from a Yangshapao Lake.</title>
        <authorList>
            <person name="Wang H."/>
        </authorList>
    </citation>
    <scope>NUCLEOTIDE SEQUENCE [LARGE SCALE GENOMIC DNA]</scope>
    <source>
        <strain evidence="3 4">YSP-3</strain>
    </source>
</reference>
<keyword evidence="4" id="KW-1185">Reference proteome</keyword>
<evidence type="ECO:0000313" key="3">
    <source>
        <dbReference type="EMBL" id="PYZ96537.1"/>
    </source>
</evidence>
<feature type="domain" description="Activator of Hsp90 ATPase homologue 1/2-like C-terminal" evidence="2">
    <location>
        <begin position="16"/>
        <end position="157"/>
    </location>
</feature>
<dbReference type="CDD" id="cd07814">
    <property type="entry name" value="SRPBCC_CalC_Aha1-like"/>
    <property type="match status" value="1"/>
</dbReference>
<accession>A0A2W0H5Z6</accession>
<comment type="similarity">
    <text evidence="1">Belongs to the AHA1 family.</text>
</comment>
<gene>
    <name evidence="3" type="ORF">CR205_12545</name>
</gene>
<dbReference type="EMBL" id="PDOF01000002">
    <property type="protein sequence ID" value="PYZ96537.1"/>
    <property type="molecule type" value="Genomic_DNA"/>
</dbReference>
<sequence>METSSVITLTMKRQFDASPERVFDAWLDPDMMRKWLFTIEGTNKVAANDPRPGGTWEIIDHRNGKDYRAIGEYLRIDRPDMIVFTFKMPQFSESEDTITVAFTGDTKRCEMSFTQEIIVPHGRTWTEEEIEKALSDHYDQTEHGWTLMFTGLKELAETGKITFQR</sequence>
<dbReference type="Pfam" id="PF08327">
    <property type="entry name" value="AHSA1"/>
    <property type="match status" value="1"/>
</dbReference>
<evidence type="ECO:0000313" key="4">
    <source>
        <dbReference type="Proteomes" id="UP000248066"/>
    </source>
</evidence>
<dbReference type="InterPro" id="IPR023393">
    <property type="entry name" value="START-like_dom_sf"/>
</dbReference>
<organism evidence="3 4">
    <name type="scientific">Alteribacter lacisalsi</name>
    <dbReference type="NCBI Taxonomy" id="2045244"/>
    <lineage>
        <taxon>Bacteria</taxon>
        <taxon>Bacillati</taxon>
        <taxon>Bacillota</taxon>
        <taxon>Bacilli</taxon>
        <taxon>Bacillales</taxon>
        <taxon>Bacillaceae</taxon>
        <taxon>Alteribacter</taxon>
    </lineage>
</organism>
<evidence type="ECO:0000259" key="2">
    <source>
        <dbReference type="Pfam" id="PF08327"/>
    </source>
</evidence>